<proteinExistence type="predicted"/>
<evidence type="ECO:0000313" key="1">
    <source>
        <dbReference type="EMBL" id="CAA9257533.1"/>
    </source>
</evidence>
<dbReference type="InterPro" id="IPR000801">
    <property type="entry name" value="Esterase-like"/>
</dbReference>
<dbReference type="InterPro" id="IPR050583">
    <property type="entry name" value="Mycobacterial_A85_antigen"/>
</dbReference>
<reference evidence="1" key="1">
    <citation type="submission" date="2020-02" db="EMBL/GenBank/DDBJ databases">
        <authorList>
            <person name="Meier V. D."/>
        </authorList>
    </citation>
    <scope>NUCLEOTIDE SEQUENCE</scope>
    <source>
        <strain evidence="1">AVDCRST_MAG26</strain>
    </source>
</reference>
<accession>A0A6J4IRF2</accession>
<sequence>MEMLVFGHHGAPVLVFPTSQGRYFEFEDRGMVAALAEHLEQGWIQLICVDSVDAESWYCGWAHPSGRVWRHMQYEAYILNEVVPFVRSFNDNNFWMATGCSFGAYHAVNFALRNPWLFRRTIGLSGVYDVKSFVDGYYDDNFYFNNPVDYTTHLHAPDQIAALKSQDIILAIGRDDANRPTNERLSENLWRHGVGNALRLWDGWAHDWPWWHQMIRIYIGGHD</sequence>
<name>A0A6J4IRF2_9CHLR</name>
<protein>
    <submittedName>
        <fullName evidence="1">Mll2788 protein</fullName>
    </submittedName>
</protein>
<dbReference type="PANTHER" id="PTHR48098:SF3">
    <property type="entry name" value="IRON(III) ENTEROBACTIN ESTERASE"/>
    <property type="match status" value="1"/>
</dbReference>
<dbReference type="AlphaFoldDB" id="A0A6J4IRF2"/>
<dbReference type="SUPFAM" id="SSF53474">
    <property type="entry name" value="alpha/beta-Hydrolases"/>
    <property type="match status" value="1"/>
</dbReference>
<dbReference type="Gene3D" id="3.40.50.1820">
    <property type="entry name" value="alpha/beta hydrolase"/>
    <property type="match status" value="1"/>
</dbReference>
<gene>
    <name evidence="1" type="ORF">AVDCRST_MAG26-2175</name>
</gene>
<dbReference type="Pfam" id="PF00756">
    <property type="entry name" value="Esterase"/>
    <property type="match status" value="1"/>
</dbReference>
<dbReference type="PANTHER" id="PTHR48098">
    <property type="entry name" value="ENTEROCHELIN ESTERASE-RELATED"/>
    <property type="match status" value="1"/>
</dbReference>
<dbReference type="EMBL" id="CADCTK010000497">
    <property type="protein sequence ID" value="CAA9257533.1"/>
    <property type="molecule type" value="Genomic_DNA"/>
</dbReference>
<dbReference type="InterPro" id="IPR029058">
    <property type="entry name" value="AB_hydrolase_fold"/>
</dbReference>
<organism evidence="1">
    <name type="scientific">uncultured Chloroflexia bacterium</name>
    <dbReference type="NCBI Taxonomy" id="1672391"/>
    <lineage>
        <taxon>Bacteria</taxon>
        <taxon>Bacillati</taxon>
        <taxon>Chloroflexota</taxon>
        <taxon>Chloroflexia</taxon>
        <taxon>environmental samples</taxon>
    </lineage>
</organism>